<reference evidence="1 2" key="1">
    <citation type="submission" date="2024-04" db="EMBL/GenBank/DDBJ databases">
        <title>Tritrichomonas musculus Genome.</title>
        <authorList>
            <person name="Alves-Ferreira E."/>
            <person name="Grigg M."/>
            <person name="Lorenzi H."/>
            <person name="Galac M."/>
        </authorList>
    </citation>
    <scope>NUCLEOTIDE SEQUENCE [LARGE SCALE GENOMIC DNA]</scope>
    <source>
        <strain evidence="1 2">EAF2021</strain>
    </source>
</reference>
<gene>
    <name evidence="1" type="ORF">M9Y10_039347</name>
</gene>
<comment type="caution">
    <text evidence="1">The sequence shown here is derived from an EMBL/GenBank/DDBJ whole genome shotgun (WGS) entry which is preliminary data.</text>
</comment>
<accession>A0ABR2KAY6</accession>
<sequence>MKQSTKLEKGGWTLSLRKMAIDVMDKMILRPVTILISDPRNGNINTFQGIRDKLMRKKYAYLANWKEDVMKVFAIARSSNDQLINDICTELEQFFNKKYSILEEFSEFKFKDVLSRVLGKEVSDETVNIIEKTEENVNNMDLSNEQTVVVQGSQNINESNEIKNDNDQNINILEFNVENNNNQIVQEIQKDDNPQETSNNFNDTPIAIEVQQENTINNQESQNINIQEPQENQVNVIQEGKNEIQDLNM</sequence>
<evidence type="ECO:0000313" key="1">
    <source>
        <dbReference type="EMBL" id="KAK8888281.1"/>
    </source>
</evidence>
<protein>
    <submittedName>
        <fullName evidence="1">Uncharacterized protein</fullName>
    </submittedName>
</protein>
<organism evidence="1 2">
    <name type="scientific">Tritrichomonas musculus</name>
    <dbReference type="NCBI Taxonomy" id="1915356"/>
    <lineage>
        <taxon>Eukaryota</taxon>
        <taxon>Metamonada</taxon>
        <taxon>Parabasalia</taxon>
        <taxon>Tritrichomonadida</taxon>
        <taxon>Tritrichomonadidae</taxon>
        <taxon>Tritrichomonas</taxon>
    </lineage>
</organism>
<proteinExistence type="predicted"/>
<keyword evidence="2" id="KW-1185">Reference proteome</keyword>
<evidence type="ECO:0000313" key="2">
    <source>
        <dbReference type="Proteomes" id="UP001470230"/>
    </source>
</evidence>
<dbReference type="EMBL" id="JAPFFF010000006">
    <property type="protein sequence ID" value="KAK8888281.1"/>
    <property type="molecule type" value="Genomic_DNA"/>
</dbReference>
<name>A0ABR2KAY6_9EUKA</name>
<dbReference type="Proteomes" id="UP001470230">
    <property type="component" value="Unassembled WGS sequence"/>
</dbReference>